<sequence length="492" mass="54376">MMNIFRRVLTYTLLSATLLTSCQEDDEPLTEVDPEIFAPKPFSLDALSDTYPQLASNAFALQWGPYNLHDPSIVKDGEWYYCYSTDVAYGTTARVGIMVRRSKDLVDWQYVGWALNSLPALGVQHITSNGGTPVQGLWAPYIMKVGGEFRLYYSLAATQGRVSAIGLLTSSSPEGPWTEKGLVVTSVEGGPGTNAIDPSVVVTPAGQHWMVYGSSWDGLFELQLNPATGLPLNSGDKGVRIARRGSTNGQVNGNLEGAEIIYNPQTNMYYLFASYDWLSTKYNVRVFRSSSPNGPFLDWNGVNVDNLADNGPMILSPYKFSNHGGWQGVAHPSVFQSNGKFFMAHQGRPGVNPGFMVMHVREIFWTPEGWPMVSPERFANVEQTPVTTEELAGVYDQIVLTQTVVPGFGNEQTDPNFSTSFETNLMANGTINGDPNNTWVYDAPWLTLRWAGGMFLDKMHVSRERDWENKKPSTIVMTGLNGGGLAIWMKKK</sequence>
<dbReference type="Proteomes" id="UP000324133">
    <property type="component" value="Unassembled WGS sequence"/>
</dbReference>
<dbReference type="CDD" id="cd08998">
    <property type="entry name" value="GH43_Arb43a-like"/>
    <property type="match status" value="1"/>
</dbReference>
<evidence type="ECO:0000313" key="10">
    <source>
        <dbReference type="Proteomes" id="UP000324133"/>
    </source>
</evidence>
<dbReference type="InterPro" id="IPR032291">
    <property type="entry name" value="Abn2_C"/>
</dbReference>
<dbReference type="PANTHER" id="PTHR43301:SF3">
    <property type="entry name" value="ARABINAN ENDO-1,5-ALPHA-L-ARABINOSIDASE A-RELATED"/>
    <property type="match status" value="1"/>
</dbReference>
<accession>A0A5B6TIV2</accession>
<dbReference type="OrthoDB" id="9801455at2"/>
<gene>
    <name evidence="9" type="ORF">FOA19_16900</name>
</gene>
<evidence type="ECO:0000259" key="8">
    <source>
        <dbReference type="Pfam" id="PF16369"/>
    </source>
</evidence>
<organism evidence="9 10">
    <name type="scientific">Rufibacter hautae</name>
    <dbReference type="NCBI Taxonomy" id="2595005"/>
    <lineage>
        <taxon>Bacteria</taxon>
        <taxon>Pseudomonadati</taxon>
        <taxon>Bacteroidota</taxon>
        <taxon>Cytophagia</taxon>
        <taxon>Cytophagales</taxon>
        <taxon>Hymenobacteraceae</taxon>
        <taxon>Rufibacter</taxon>
    </lineage>
</organism>
<dbReference type="PANTHER" id="PTHR43301">
    <property type="entry name" value="ARABINAN ENDO-1,5-ALPHA-L-ARABINOSIDASE"/>
    <property type="match status" value="1"/>
</dbReference>
<evidence type="ECO:0000256" key="3">
    <source>
        <dbReference type="ARBA" id="ARBA00022801"/>
    </source>
</evidence>
<evidence type="ECO:0000256" key="4">
    <source>
        <dbReference type="ARBA" id="ARBA00023295"/>
    </source>
</evidence>
<dbReference type="RefSeq" id="WP_149092044.1">
    <property type="nucleotide sequence ID" value="NZ_VKKY01000003.1"/>
</dbReference>
<dbReference type="InterPro" id="IPR023296">
    <property type="entry name" value="Glyco_hydro_beta-prop_sf"/>
</dbReference>
<evidence type="ECO:0000256" key="5">
    <source>
        <dbReference type="PIRSR" id="PIRSR606710-1"/>
    </source>
</evidence>
<comment type="caution">
    <text evidence="9">The sequence shown here is derived from an EMBL/GenBank/DDBJ whole genome shotgun (WGS) entry which is preliminary data.</text>
</comment>
<keyword evidence="3 7" id="KW-0378">Hydrolase</keyword>
<dbReference type="GO" id="GO:0005975">
    <property type="term" value="P:carbohydrate metabolic process"/>
    <property type="evidence" value="ECO:0007669"/>
    <property type="project" value="InterPro"/>
</dbReference>
<dbReference type="Gene3D" id="2.115.10.20">
    <property type="entry name" value="Glycosyl hydrolase domain, family 43"/>
    <property type="match status" value="1"/>
</dbReference>
<evidence type="ECO:0000256" key="2">
    <source>
        <dbReference type="ARBA" id="ARBA00009865"/>
    </source>
</evidence>
<dbReference type="Gene3D" id="2.40.128.10">
    <property type="match status" value="1"/>
</dbReference>
<dbReference type="SUPFAM" id="SSF75005">
    <property type="entry name" value="Arabinanase/levansucrase/invertase"/>
    <property type="match status" value="1"/>
</dbReference>
<comment type="similarity">
    <text evidence="2 7">Belongs to the glycosyl hydrolase 43 family.</text>
</comment>
<feature type="active site" description="Proton donor" evidence="5">
    <location>
        <position position="256"/>
    </location>
</feature>
<keyword evidence="4 7" id="KW-0326">Glycosidase</keyword>
<reference evidence="9 10" key="1">
    <citation type="submission" date="2019-07" db="EMBL/GenBank/DDBJ databases">
        <title>Rufibacter sp. nov., isolated from lake sediment.</title>
        <authorList>
            <person name="Qu J.-H."/>
        </authorList>
    </citation>
    <scope>NUCLEOTIDE SEQUENCE [LARGE SCALE GENOMIC DNA]</scope>
    <source>
        <strain evidence="9 10">NBS58-1</strain>
    </source>
</reference>
<feature type="site" description="Important for catalytic activity, responsible for pKa modulation of the active site Glu and correct orientation of both the proton donor and substrate" evidence="6">
    <location>
        <position position="197"/>
    </location>
</feature>
<name>A0A5B6TIV2_9BACT</name>
<dbReference type="EMBL" id="VKKY01000003">
    <property type="protein sequence ID" value="KAA3436082.1"/>
    <property type="molecule type" value="Genomic_DNA"/>
</dbReference>
<feature type="active site" description="Proton acceptor" evidence="5">
    <location>
        <position position="70"/>
    </location>
</feature>
<dbReference type="Pfam" id="PF04616">
    <property type="entry name" value="Glyco_hydro_43"/>
    <property type="match status" value="1"/>
</dbReference>
<comment type="pathway">
    <text evidence="1">Glycan metabolism; L-arabinan degradation.</text>
</comment>
<evidence type="ECO:0000313" key="9">
    <source>
        <dbReference type="EMBL" id="KAA3436082.1"/>
    </source>
</evidence>
<evidence type="ECO:0000256" key="1">
    <source>
        <dbReference type="ARBA" id="ARBA00004834"/>
    </source>
</evidence>
<dbReference type="GO" id="GO:0004553">
    <property type="term" value="F:hydrolase activity, hydrolyzing O-glycosyl compounds"/>
    <property type="evidence" value="ECO:0007669"/>
    <property type="project" value="InterPro"/>
</dbReference>
<feature type="domain" description="Extracellular endo-alpha-(1-&gt;5)-L-arabinanase C-terminal" evidence="8">
    <location>
        <begin position="375"/>
        <end position="489"/>
    </location>
</feature>
<dbReference type="PROSITE" id="PS51257">
    <property type="entry name" value="PROKAR_LIPOPROTEIN"/>
    <property type="match status" value="1"/>
</dbReference>
<dbReference type="InterPro" id="IPR050727">
    <property type="entry name" value="GH43_arabinanases"/>
</dbReference>
<protein>
    <submittedName>
        <fullName evidence="9">Family 43 glycosylhydrolase</fullName>
    </submittedName>
</protein>
<dbReference type="Pfam" id="PF16369">
    <property type="entry name" value="GH43_C"/>
    <property type="match status" value="1"/>
</dbReference>
<evidence type="ECO:0000256" key="6">
    <source>
        <dbReference type="PIRSR" id="PIRSR606710-2"/>
    </source>
</evidence>
<evidence type="ECO:0000256" key="7">
    <source>
        <dbReference type="RuleBase" id="RU361187"/>
    </source>
</evidence>
<keyword evidence="10" id="KW-1185">Reference proteome</keyword>
<proteinExistence type="inferred from homology"/>
<dbReference type="AlphaFoldDB" id="A0A5B6TIV2"/>
<dbReference type="InterPro" id="IPR006710">
    <property type="entry name" value="Glyco_hydro_43"/>
</dbReference>